<dbReference type="Pfam" id="PF23156">
    <property type="entry name" value="DUF7054"/>
    <property type="match status" value="1"/>
</dbReference>
<name>A0A7J6HLH8_CANSA</name>
<organism evidence="2 3">
    <name type="scientific">Cannabis sativa</name>
    <name type="common">Hemp</name>
    <name type="synonym">Marijuana</name>
    <dbReference type="NCBI Taxonomy" id="3483"/>
    <lineage>
        <taxon>Eukaryota</taxon>
        <taxon>Viridiplantae</taxon>
        <taxon>Streptophyta</taxon>
        <taxon>Embryophyta</taxon>
        <taxon>Tracheophyta</taxon>
        <taxon>Spermatophyta</taxon>
        <taxon>Magnoliopsida</taxon>
        <taxon>eudicotyledons</taxon>
        <taxon>Gunneridae</taxon>
        <taxon>Pentapetalae</taxon>
        <taxon>rosids</taxon>
        <taxon>fabids</taxon>
        <taxon>Rosales</taxon>
        <taxon>Cannabaceae</taxon>
        <taxon>Cannabis</taxon>
    </lineage>
</organism>
<dbReference type="PANTHER" id="PTHR33270">
    <property type="entry name" value="BNAC05G50380D PROTEIN"/>
    <property type="match status" value="1"/>
</dbReference>
<keyword evidence="3" id="KW-1185">Reference proteome</keyword>
<dbReference type="InterPro" id="IPR040358">
    <property type="entry name" value="At4g22758-like"/>
</dbReference>
<proteinExistence type="predicted"/>
<evidence type="ECO:0000313" key="2">
    <source>
        <dbReference type="EMBL" id="KAF4396102.1"/>
    </source>
</evidence>
<dbReference type="AlphaFoldDB" id="A0A7J6HLH8"/>
<sequence length="73" mass="8362">MKLLVDEDELVISVIRTALKCYAQQQRRPILGTNVHDFVLYYPNFDSLSPLDKIGSKEDLEGVDAKERVCHVK</sequence>
<comment type="caution">
    <text evidence="2">The sequence shown here is derived from an EMBL/GenBank/DDBJ whole genome shotgun (WGS) entry which is preliminary data.</text>
</comment>
<evidence type="ECO:0000313" key="3">
    <source>
        <dbReference type="Proteomes" id="UP000583929"/>
    </source>
</evidence>
<evidence type="ECO:0000259" key="1">
    <source>
        <dbReference type="Pfam" id="PF23156"/>
    </source>
</evidence>
<dbReference type="EMBL" id="JAATIQ010000037">
    <property type="protein sequence ID" value="KAF4396102.1"/>
    <property type="molecule type" value="Genomic_DNA"/>
</dbReference>
<protein>
    <recommendedName>
        <fullName evidence="1">DUF7054 domain-containing protein</fullName>
    </recommendedName>
</protein>
<dbReference type="Proteomes" id="UP000583929">
    <property type="component" value="Unassembled WGS sequence"/>
</dbReference>
<gene>
    <name evidence="2" type="ORF">G4B88_020739</name>
</gene>
<dbReference type="InterPro" id="IPR055482">
    <property type="entry name" value="DUF7054"/>
</dbReference>
<accession>A0A7J6HLH8</accession>
<reference evidence="2 3" key="1">
    <citation type="journal article" date="2020" name="bioRxiv">
        <title>Sequence and annotation of 42 cannabis genomes reveals extensive copy number variation in cannabinoid synthesis and pathogen resistance genes.</title>
        <authorList>
            <person name="Mckernan K.J."/>
            <person name="Helbert Y."/>
            <person name="Kane L.T."/>
            <person name="Ebling H."/>
            <person name="Zhang L."/>
            <person name="Liu B."/>
            <person name="Eaton Z."/>
            <person name="Mclaughlin S."/>
            <person name="Kingan S."/>
            <person name="Baybayan P."/>
            <person name="Concepcion G."/>
            <person name="Jordan M."/>
            <person name="Riva A."/>
            <person name="Barbazuk W."/>
            <person name="Harkins T."/>
        </authorList>
    </citation>
    <scope>NUCLEOTIDE SEQUENCE [LARGE SCALE GENOMIC DNA]</scope>
    <source>
        <strain evidence="3">cv. Jamaican Lion 4</strain>
        <tissue evidence="2">Leaf</tissue>
    </source>
</reference>
<dbReference type="PANTHER" id="PTHR33270:SF18">
    <property type="entry name" value="OS02G0324700 PROTEIN"/>
    <property type="match status" value="1"/>
</dbReference>
<feature type="domain" description="DUF7054" evidence="1">
    <location>
        <begin position="2"/>
        <end position="56"/>
    </location>
</feature>